<proteinExistence type="predicted"/>
<name>A0ABS0SRD0_9CAUL</name>
<comment type="caution">
    <text evidence="1">The sequence shown here is derived from an EMBL/GenBank/DDBJ whole genome shotgun (WGS) entry which is preliminary data.</text>
</comment>
<dbReference type="EMBL" id="JADWOX010000001">
    <property type="protein sequence ID" value="MBI1682084.1"/>
    <property type="molecule type" value="Genomic_DNA"/>
</dbReference>
<accession>A0ABS0SRD0</accession>
<keyword evidence="2" id="KW-1185">Reference proteome</keyword>
<protein>
    <submittedName>
        <fullName evidence="1">Uncharacterized protein</fullName>
    </submittedName>
</protein>
<organism evidence="1 2">
    <name type="scientific">Caulobacter hibisci</name>
    <dbReference type="NCBI Taxonomy" id="2035993"/>
    <lineage>
        <taxon>Bacteria</taxon>
        <taxon>Pseudomonadati</taxon>
        <taxon>Pseudomonadota</taxon>
        <taxon>Alphaproteobacteria</taxon>
        <taxon>Caulobacterales</taxon>
        <taxon>Caulobacteraceae</taxon>
        <taxon>Caulobacter</taxon>
    </lineage>
</organism>
<gene>
    <name evidence="1" type="ORF">I4Q42_00200</name>
</gene>
<evidence type="ECO:0000313" key="2">
    <source>
        <dbReference type="Proteomes" id="UP000639859"/>
    </source>
</evidence>
<dbReference type="RefSeq" id="WP_198574064.1">
    <property type="nucleotide sequence ID" value="NZ_JADWOX010000001.1"/>
</dbReference>
<dbReference type="Proteomes" id="UP000639859">
    <property type="component" value="Unassembled WGS sequence"/>
</dbReference>
<evidence type="ECO:0000313" key="1">
    <source>
        <dbReference type="EMBL" id="MBI1682084.1"/>
    </source>
</evidence>
<sequence>MTQTFQAGGRPGRTPTDAFAKTFENVDVSLFDLYRAHLQKGQTVIEGRTFRNCRLEGPVVLLVLGGVDFDATDFGYTGGDIRNIVLRPASPTTVVGAVPFKDCSFIDCQFYMVGFTGPDSFLQQILALDTPK</sequence>
<reference evidence="1 2" key="1">
    <citation type="submission" date="2020-11" db="EMBL/GenBank/DDBJ databases">
        <title>genome sequence of strain KACC 18849.</title>
        <authorList>
            <person name="Gao J."/>
            <person name="Zhang X."/>
        </authorList>
    </citation>
    <scope>NUCLEOTIDE SEQUENCE [LARGE SCALE GENOMIC DNA]</scope>
    <source>
        <strain evidence="1 2">KACC 18849</strain>
    </source>
</reference>